<feature type="compositionally biased region" description="Basic and acidic residues" evidence="10">
    <location>
        <begin position="152"/>
        <end position="172"/>
    </location>
</feature>
<dbReference type="Pfam" id="PF13191">
    <property type="entry name" value="AAA_16"/>
    <property type="match status" value="1"/>
</dbReference>
<reference evidence="12 13" key="1">
    <citation type="journal article" date="2018" name="BMC Genomics">
        <title>Comparative genome analyses reveal sequence features reflecting distinct modes of host-adaptation between dicot and monocot powdery mildew.</title>
        <authorList>
            <person name="Wu Y."/>
            <person name="Ma X."/>
            <person name="Pan Z."/>
            <person name="Kale S.D."/>
            <person name="Song Y."/>
            <person name="King H."/>
            <person name="Zhang Q."/>
            <person name="Presley C."/>
            <person name="Deng X."/>
            <person name="Wei C.I."/>
            <person name="Xiao S."/>
        </authorList>
    </citation>
    <scope>NUCLEOTIDE SEQUENCE [LARGE SCALE GENOMIC DNA]</scope>
    <source>
        <strain evidence="12">UCSC1</strain>
    </source>
</reference>
<feature type="region of interest" description="Disordered" evidence="10">
    <location>
        <begin position="53"/>
        <end position="289"/>
    </location>
</feature>
<keyword evidence="4" id="KW-0479">Metal-binding</keyword>
<dbReference type="InterPro" id="IPR041664">
    <property type="entry name" value="AAA_16"/>
</dbReference>
<dbReference type="SUPFAM" id="SSF57903">
    <property type="entry name" value="FYVE/PHD zinc finger"/>
    <property type="match status" value="1"/>
</dbReference>
<organism evidence="12 13">
    <name type="scientific">Golovinomyces cichoracearum</name>
    <dbReference type="NCBI Taxonomy" id="62708"/>
    <lineage>
        <taxon>Eukaryota</taxon>
        <taxon>Fungi</taxon>
        <taxon>Dikarya</taxon>
        <taxon>Ascomycota</taxon>
        <taxon>Pezizomycotina</taxon>
        <taxon>Leotiomycetes</taxon>
        <taxon>Erysiphales</taxon>
        <taxon>Erysiphaceae</taxon>
        <taxon>Golovinomyces</taxon>
    </lineage>
</organism>
<comment type="subcellular location">
    <subcellularLocation>
        <location evidence="1">Nucleus</location>
    </subcellularLocation>
</comment>
<dbReference type="GO" id="GO:0008270">
    <property type="term" value="F:zinc ion binding"/>
    <property type="evidence" value="ECO:0007669"/>
    <property type="project" value="UniProtKB-KW"/>
</dbReference>
<comment type="caution">
    <text evidence="12">The sequence shown here is derived from an EMBL/GenBank/DDBJ whole genome shotgun (WGS) entry which is preliminary data.</text>
</comment>
<evidence type="ECO:0000256" key="10">
    <source>
        <dbReference type="SAM" id="MobiDB-lite"/>
    </source>
</evidence>
<feature type="region of interest" description="Disordered" evidence="10">
    <location>
        <begin position="1"/>
        <end position="34"/>
    </location>
</feature>
<evidence type="ECO:0000313" key="13">
    <source>
        <dbReference type="Proteomes" id="UP000285405"/>
    </source>
</evidence>
<feature type="compositionally biased region" description="Basic residues" evidence="10">
    <location>
        <begin position="185"/>
        <end position="194"/>
    </location>
</feature>
<evidence type="ECO:0000256" key="3">
    <source>
        <dbReference type="ARBA" id="ARBA00022705"/>
    </source>
</evidence>
<dbReference type="InterPro" id="IPR027417">
    <property type="entry name" value="P-loop_NTPase"/>
</dbReference>
<dbReference type="InterPro" id="IPR001965">
    <property type="entry name" value="Znf_PHD"/>
</dbReference>
<dbReference type="InterPro" id="IPR019786">
    <property type="entry name" value="Zinc_finger_PHD-type_CS"/>
</dbReference>
<gene>
    <name evidence="12" type="ORF">GcC1_164007</name>
</gene>
<sequence length="893" mass="99531">MSTSKKRNRALFTDDREDPSESQVRSSKAKKSKTWDTNNLFSKDYVTLPSVTAATATHTSRDIATTGISAKKRKRHEKDIYDFSSSEPEELQQTQKRNRKSSSSSKKTALTSTVTKNAPIQKSIHRSLLGKGEALDQGVISSKKLRASASGKSEERNGKIDSKVTPKVKEKTTVVVEIPSSHSAKTSKRNRTNKIVKQAKISNAPEPNKPRRDPNQGEKAVTPPNQKRSDRVGSKLNVTANRPASPVTSQDLVLNKPTSAYPKSKSKKAPSELSNESNPSPQGTITSKKIKILGPKKNVFTDGNKDIDFGFKDLPITAVDKKKNQEPQATSCVTTSTIGTENDDTACEVCGRYDSKKKNPMLLCDGCDLGYHIKCIGLSKEPQTEEWFCRNCDSKVVEERKDGFTPLELSNRLLDIPNFELHLKYQQRNILDKLTGKTPLRLKGLEDEIQKVNQVVQQTILAGEGNSMLIIGSRGTGKTALVNNVISNISDQHRDSFHVVRLNGFIHTDDKIALREIWRQLGREMQVEDDLSGRPNNYADILVSLLALLSDPNEMSTETESNQNSNTTATVTATTSKSVIFILDEFDHFTTHHRQTLLYNLFDIAQSKKAPILVLGLTTKVDVVERLEKRVKSRFSHRYILISFPRSLPAFWDICKEGLTINETHENERSIHKNISGYKEFMLFWQSMIEDLYTKDADFMRHIQAIFYQTKSVPTFLNSCIIPISRLSPQNHLLLGETLIQSGIGGVLSISEPDSKLHLLQGLSELELALLIAAARLDVILDTDTCNFDMAYEEYSSLSSRHKIQTSSTGLAAIGANVAKVWGRPVALDAWENLVQYELLVPVTIATGGDFLGTRASHCGVVNRKWKLDISLEEIPCSVDGLSSVMTKWCREI</sequence>
<evidence type="ECO:0000256" key="2">
    <source>
        <dbReference type="ARBA" id="ARBA00005334"/>
    </source>
</evidence>
<dbReference type="InterPro" id="IPR016527">
    <property type="entry name" value="ORC4"/>
</dbReference>
<feature type="compositionally biased region" description="Polar residues" evidence="10">
    <location>
        <begin position="83"/>
        <end position="95"/>
    </location>
</feature>
<protein>
    <submittedName>
        <fullName evidence="12">Origin recognition complex subunit 4</fullName>
    </submittedName>
</protein>
<keyword evidence="6" id="KW-0862">Zinc</keyword>
<evidence type="ECO:0000256" key="1">
    <source>
        <dbReference type="ARBA" id="ARBA00004123"/>
    </source>
</evidence>
<feature type="compositionally biased region" description="Low complexity" evidence="10">
    <location>
        <begin position="271"/>
        <end position="281"/>
    </location>
</feature>
<keyword evidence="3" id="KW-0235">DNA replication</keyword>
<proteinExistence type="inferred from homology"/>
<dbReference type="PANTHER" id="PTHR12087">
    <property type="entry name" value="ORIGIN RECOGNITION COMPLEX SUBUNIT 4"/>
    <property type="match status" value="1"/>
</dbReference>
<evidence type="ECO:0000256" key="8">
    <source>
        <dbReference type="ARBA" id="ARBA00023242"/>
    </source>
</evidence>
<dbReference type="PROSITE" id="PS01359">
    <property type="entry name" value="ZF_PHD_1"/>
    <property type="match status" value="1"/>
</dbReference>
<keyword evidence="8" id="KW-0539">Nucleus</keyword>
<dbReference type="Pfam" id="PF00628">
    <property type="entry name" value="PHD"/>
    <property type="match status" value="1"/>
</dbReference>
<dbReference type="SMART" id="SM00249">
    <property type="entry name" value="PHD"/>
    <property type="match status" value="1"/>
</dbReference>
<feature type="compositionally biased region" description="Polar residues" evidence="10">
    <location>
        <begin position="53"/>
        <end position="68"/>
    </location>
</feature>
<dbReference type="Gene3D" id="3.40.50.300">
    <property type="entry name" value="P-loop containing nucleotide triphosphate hydrolases"/>
    <property type="match status" value="1"/>
</dbReference>
<dbReference type="AlphaFoldDB" id="A0A420HT13"/>
<evidence type="ECO:0000256" key="4">
    <source>
        <dbReference type="ARBA" id="ARBA00022723"/>
    </source>
</evidence>
<feature type="domain" description="PHD-type" evidence="11">
    <location>
        <begin position="344"/>
        <end position="395"/>
    </location>
</feature>
<feature type="compositionally biased region" description="Polar residues" evidence="10">
    <location>
        <begin position="236"/>
        <end position="252"/>
    </location>
</feature>
<evidence type="ECO:0000313" key="12">
    <source>
        <dbReference type="EMBL" id="RKF60585.1"/>
    </source>
</evidence>
<dbReference type="InterPro" id="IPR032705">
    <property type="entry name" value="ORC4_C"/>
</dbReference>
<dbReference type="FunFam" id="3.40.50.300:FF:001597">
    <property type="entry name" value="Origin recognition complex subunit Orc4"/>
    <property type="match status" value="1"/>
</dbReference>
<dbReference type="Gene3D" id="3.30.40.10">
    <property type="entry name" value="Zinc/RING finger domain, C3HC4 (zinc finger)"/>
    <property type="match status" value="1"/>
</dbReference>
<accession>A0A420HT13</accession>
<evidence type="ECO:0000256" key="5">
    <source>
        <dbReference type="ARBA" id="ARBA00022771"/>
    </source>
</evidence>
<dbReference type="EMBL" id="MCBR01016442">
    <property type="protein sequence ID" value="RKF60585.1"/>
    <property type="molecule type" value="Genomic_DNA"/>
</dbReference>
<dbReference type="Pfam" id="PF14629">
    <property type="entry name" value="ORC4_C"/>
    <property type="match status" value="1"/>
</dbReference>
<name>A0A420HT13_9PEZI</name>
<dbReference type="PANTHER" id="PTHR12087:SF0">
    <property type="entry name" value="ORIGIN RECOGNITION COMPLEX SUBUNIT 4"/>
    <property type="match status" value="1"/>
</dbReference>
<evidence type="ECO:0000256" key="9">
    <source>
        <dbReference type="PROSITE-ProRule" id="PRU00146"/>
    </source>
</evidence>
<dbReference type="GO" id="GO:0006270">
    <property type="term" value="P:DNA replication initiation"/>
    <property type="evidence" value="ECO:0007669"/>
    <property type="project" value="TreeGrafter"/>
</dbReference>
<dbReference type="SUPFAM" id="SSF52540">
    <property type="entry name" value="P-loop containing nucleoside triphosphate hydrolases"/>
    <property type="match status" value="1"/>
</dbReference>
<evidence type="ECO:0000259" key="11">
    <source>
        <dbReference type="PROSITE" id="PS50016"/>
    </source>
</evidence>
<dbReference type="GO" id="GO:0003688">
    <property type="term" value="F:DNA replication origin binding"/>
    <property type="evidence" value="ECO:0007669"/>
    <property type="project" value="TreeGrafter"/>
</dbReference>
<dbReference type="InterPro" id="IPR019787">
    <property type="entry name" value="Znf_PHD-finger"/>
</dbReference>
<feature type="compositionally biased region" description="Low complexity" evidence="10">
    <location>
        <begin position="101"/>
        <end position="116"/>
    </location>
</feature>
<dbReference type="InterPro" id="IPR011011">
    <property type="entry name" value="Znf_FYVE_PHD"/>
</dbReference>
<keyword evidence="5 9" id="KW-0863">Zinc-finger</keyword>
<dbReference type="Proteomes" id="UP000285405">
    <property type="component" value="Unassembled WGS sequence"/>
</dbReference>
<comment type="similarity">
    <text evidence="2">Belongs to the ORC4 family.</text>
</comment>
<dbReference type="PROSITE" id="PS50016">
    <property type="entry name" value="ZF_PHD_2"/>
    <property type="match status" value="1"/>
</dbReference>
<evidence type="ECO:0000256" key="6">
    <source>
        <dbReference type="ARBA" id="ARBA00022833"/>
    </source>
</evidence>
<dbReference type="InterPro" id="IPR013083">
    <property type="entry name" value="Znf_RING/FYVE/PHD"/>
</dbReference>
<keyword evidence="7" id="KW-0238">DNA-binding</keyword>
<dbReference type="OrthoDB" id="343623at2759"/>
<evidence type="ECO:0000256" key="7">
    <source>
        <dbReference type="ARBA" id="ARBA00023125"/>
    </source>
</evidence>
<dbReference type="GO" id="GO:0005664">
    <property type="term" value="C:nuclear origin of replication recognition complex"/>
    <property type="evidence" value="ECO:0007669"/>
    <property type="project" value="TreeGrafter"/>
</dbReference>